<gene>
    <name evidence="12 16" type="primary">dnaG</name>
    <name evidence="16" type="ORF">APHCRT_0681</name>
</gene>
<evidence type="ECO:0000256" key="2">
    <source>
        <dbReference type="ARBA" id="ARBA00022515"/>
    </source>
</evidence>
<dbReference type="PATRIC" id="fig|1359157.3.peg.362"/>
<dbReference type="SUPFAM" id="SSF57783">
    <property type="entry name" value="Zinc beta-ribbon"/>
    <property type="match status" value="1"/>
</dbReference>
<dbReference type="AlphaFoldDB" id="A0A0F3Q200"/>
<dbReference type="Gene3D" id="3.40.1360.10">
    <property type="match status" value="1"/>
</dbReference>
<evidence type="ECO:0000256" key="10">
    <source>
        <dbReference type="ARBA" id="ARBA00023125"/>
    </source>
</evidence>
<dbReference type="Pfam" id="PF08275">
    <property type="entry name" value="DNAG_N"/>
    <property type="match status" value="1"/>
</dbReference>
<dbReference type="Gene3D" id="3.90.980.10">
    <property type="entry name" value="DNA primase, catalytic core, N-terminal domain"/>
    <property type="match status" value="1"/>
</dbReference>
<keyword evidence="11 12" id="KW-0804">Transcription</keyword>
<dbReference type="InterPro" id="IPR037068">
    <property type="entry name" value="DNA_primase_core_N_sf"/>
</dbReference>
<dbReference type="InterPro" id="IPR013264">
    <property type="entry name" value="DNAG_N"/>
</dbReference>
<dbReference type="SMART" id="SM00493">
    <property type="entry name" value="TOPRIM"/>
    <property type="match status" value="1"/>
</dbReference>
<proteinExistence type="inferred from homology"/>
<dbReference type="InterPro" id="IPR036977">
    <property type="entry name" value="DNA_primase_Znf_CHC2"/>
</dbReference>
<evidence type="ECO:0000256" key="1">
    <source>
        <dbReference type="ARBA" id="ARBA00022478"/>
    </source>
</evidence>
<dbReference type="GO" id="GO:0008270">
    <property type="term" value="F:zinc ion binding"/>
    <property type="evidence" value="ECO:0007669"/>
    <property type="project" value="UniProtKB-UniRule"/>
</dbReference>
<keyword evidence="2 12" id="KW-0639">Primosome</keyword>
<evidence type="ECO:0000256" key="3">
    <source>
        <dbReference type="ARBA" id="ARBA00022679"/>
    </source>
</evidence>
<dbReference type="PANTHER" id="PTHR30313:SF2">
    <property type="entry name" value="DNA PRIMASE"/>
    <property type="match status" value="1"/>
</dbReference>
<evidence type="ECO:0000313" key="17">
    <source>
        <dbReference type="Proteomes" id="UP000033722"/>
    </source>
</evidence>
<keyword evidence="1 12" id="KW-0240">DNA-directed RNA polymerase</keyword>
<name>A0A0F3Q200_ANAPH</name>
<organism evidence="16 17">
    <name type="scientific">Anaplasma phagocytophilum str. CRT53-1</name>
    <dbReference type="NCBI Taxonomy" id="1359157"/>
    <lineage>
        <taxon>Bacteria</taxon>
        <taxon>Pseudomonadati</taxon>
        <taxon>Pseudomonadota</taxon>
        <taxon>Alphaproteobacteria</taxon>
        <taxon>Rickettsiales</taxon>
        <taxon>Anaplasmataceae</taxon>
        <taxon>Anaplasma</taxon>
        <taxon>phagocytophilum group</taxon>
    </lineage>
</organism>
<dbReference type="PANTHER" id="PTHR30313">
    <property type="entry name" value="DNA PRIMASE"/>
    <property type="match status" value="1"/>
</dbReference>
<dbReference type="PROSITE" id="PS50880">
    <property type="entry name" value="TOPRIM"/>
    <property type="match status" value="1"/>
</dbReference>
<dbReference type="EMBL" id="LAOD01000016">
    <property type="protein sequence ID" value="KJV86176.1"/>
    <property type="molecule type" value="Genomic_DNA"/>
</dbReference>
<reference evidence="16 17" key="1">
    <citation type="submission" date="2015-01" db="EMBL/GenBank/DDBJ databases">
        <title>Genome Sequencing of Rickettsiales.</title>
        <authorList>
            <person name="Daugherty S.C."/>
            <person name="Su Q."/>
            <person name="Abolude K."/>
            <person name="Beier-Sexton M."/>
            <person name="Carlyon J.A."/>
            <person name="Carter R."/>
            <person name="Day N.P."/>
            <person name="Dumler S.J."/>
            <person name="Dyachenko V."/>
            <person name="Godinez A."/>
            <person name="Kurtti T.J."/>
            <person name="Lichay M."/>
            <person name="Mullins K.E."/>
            <person name="Ott S."/>
            <person name="Pappas-Brown V."/>
            <person name="Paris D.H."/>
            <person name="Patel P."/>
            <person name="Richards A.L."/>
            <person name="Sadzewicz L."/>
            <person name="Sears K."/>
            <person name="Seidman D."/>
            <person name="Sengamalay N."/>
            <person name="Stenos J."/>
            <person name="Tallon L.J."/>
            <person name="Vincent G."/>
            <person name="Fraser C.M."/>
            <person name="Munderloh U."/>
            <person name="Dunning-Hotopp J.C."/>
        </authorList>
    </citation>
    <scope>NUCLEOTIDE SEQUENCE [LARGE SCALE GENOMIC DNA]</scope>
    <source>
        <strain evidence="16 17">CRT53-1</strain>
    </source>
</reference>
<dbReference type="GO" id="GO:0005737">
    <property type="term" value="C:cytoplasm"/>
    <property type="evidence" value="ECO:0007669"/>
    <property type="project" value="TreeGrafter"/>
</dbReference>
<evidence type="ECO:0000313" key="16">
    <source>
        <dbReference type="EMBL" id="KJV86176.1"/>
    </source>
</evidence>
<dbReference type="GO" id="GO:0003677">
    <property type="term" value="F:DNA binding"/>
    <property type="evidence" value="ECO:0007669"/>
    <property type="project" value="UniProtKB-KW"/>
</dbReference>
<dbReference type="SUPFAM" id="SSF56731">
    <property type="entry name" value="DNA primase core"/>
    <property type="match status" value="1"/>
</dbReference>
<dbReference type="CDD" id="cd03364">
    <property type="entry name" value="TOPRIM_DnaG_primases"/>
    <property type="match status" value="1"/>
</dbReference>
<comment type="cofactor">
    <cofactor evidence="12 13 14">
        <name>Zn(2+)</name>
        <dbReference type="ChEBI" id="CHEBI:29105"/>
    </cofactor>
    <text evidence="12 13 14">Binds 1 zinc ion per monomer.</text>
</comment>
<keyword evidence="7 12" id="KW-0863">Zinc-finger</keyword>
<evidence type="ECO:0000256" key="5">
    <source>
        <dbReference type="ARBA" id="ARBA00022705"/>
    </source>
</evidence>
<dbReference type="InterPro" id="IPR002694">
    <property type="entry name" value="Znf_CHC2"/>
</dbReference>
<dbReference type="EC" id="2.7.7.101" evidence="12"/>
<dbReference type="InterPro" id="IPR050219">
    <property type="entry name" value="DnaG_primase"/>
</dbReference>
<dbReference type="GO" id="GO:0006269">
    <property type="term" value="P:DNA replication, synthesis of primer"/>
    <property type="evidence" value="ECO:0007669"/>
    <property type="project" value="UniProtKB-UniRule"/>
</dbReference>
<evidence type="ECO:0000256" key="6">
    <source>
        <dbReference type="ARBA" id="ARBA00022723"/>
    </source>
</evidence>
<keyword evidence="9" id="KW-0460">Magnesium</keyword>
<evidence type="ECO:0000256" key="11">
    <source>
        <dbReference type="ARBA" id="ARBA00023163"/>
    </source>
</evidence>
<evidence type="ECO:0000256" key="9">
    <source>
        <dbReference type="ARBA" id="ARBA00022842"/>
    </source>
</evidence>
<accession>A0A0F3Q200</accession>
<dbReference type="Gene3D" id="3.90.580.10">
    <property type="entry name" value="Zinc finger, CHC2-type domain"/>
    <property type="match status" value="1"/>
</dbReference>
<dbReference type="GO" id="GO:0000428">
    <property type="term" value="C:DNA-directed RNA polymerase complex"/>
    <property type="evidence" value="ECO:0007669"/>
    <property type="project" value="UniProtKB-KW"/>
</dbReference>
<keyword evidence="10 12" id="KW-0238">DNA-binding</keyword>
<keyword evidence="5 12" id="KW-0235">DNA replication</keyword>
<sequence>MMLGSIMQNNNSITDNITLLRSKIRLIDVVAGKIKLTKRSGNNYVGLCPFHSEKTPSFNINSENELFYCFGCGATGDVIQFVSDTEGLDFKQAMQYLSERYHVELLDDKRPDLSHSALYDVMEKAAVFLSQQLSVSKAALSYLEDRGISDSTINRFRLGYVTSTGIKAHLLSLGISMEKMSETGLLTKSVQDCLYNRIIFPICNPMGKVIALGGRSITPGHTPKYLNSAENALFKKRECMYGLHLAMGQAKKLGKIIVVEGYMDVLMLSQLGIHNVVGLLGTSMTEFHLKNIWSVVPEIIVWLDGDFAGLKASVKIAQLAVSIMKSGSSIRFISIAEGKDPYDICREQSIDFVKDLIERAKLLSEFIWEYELSSSGIGDKVVPEQCMMLEGKIKEYTSRIQDPNVAKHYRNFFYQQMKALQGYKKWNANSYAGTAVSRANKVKSCDRLQDVSMKVCMEENYQLRVMYTIIECPKLLDDPAIFEQFASIDFSSVDRRVLQQHIVDIKSTCDNVFLKQDLVEKLRPRGQNLEAILQYIIRSMANVGCAFIVPGLSDESIEKLAKQEWEKLMLSRQLNEIHEQIVKLRLEGKNDVALNLSEYAREIDDKLRSLWKC</sequence>
<comment type="catalytic activity">
    <reaction evidence="12">
        <text>ssDNA + n NTP = ssDNA/pppN(pN)n-1 hybrid + (n-1) diphosphate.</text>
        <dbReference type="EC" id="2.7.7.101"/>
    </reaction>
</comment>
<dbReference type="Pfam" id="PF13662">
    <property type="entry name" value="Toprim_4"/>
    <property type="match status" value="1"/>
</dbReference>
<protein>
    <recommendedName>
        <fullName evidence="12 13">DNA primase</fullName>
        <ecNumber evidence="12">2.7.7.101</ecNumber>
    </recommendedName>
</protein>
<dbReference type="NCBIfam" id="TIGR01391">
    <property type="entry name" value="dnaG"/>
    <property type="match status" value="1"/>
</dbReference>
<feature type="zinc finger region" description="CHC2-type" evidence="12 14">
    <location>
        <begin position="48"/>
        <end position="72"/>
    </location>
</feature>
<dbReference type="GO" id="GO:0003899">
    <property type="term" value="F:DNA-directed RNA polymerase activity"/>
    <property type="evidence" value="ECO:0007669"/>
    <property type="project" value="UniProtKB-UniRule"/>
</dbReference>
<comment type="subunit">
    <text evidence="12">Monomer. Interacts with DnaB.</text>
</comment>
<evidence type="ECO:0000256" key="13">
    <source>
        <dbReference type="PIRNR" id="PIRNR002811"/>
    </source>
</evidence>
<comment type="similarity">
    <text evidence="12 13">Belongs to the DnaG primase family.</text>
</comment>
<evidence type="ECO:0000256" key="8">
    <source>
        <dbReference type="ARBA" id="ARBA00022833"/>
    </source>
</evidence>
<dbReference type="PIRSF" id="PIRSF002811">
    <property type="entry name" value="DnaG"/>
    <property type="match status" value="1"/>
</dbReference>
<dbReference type="InterPro" id="IPR030846">
    <property type="entry name" value="DnaG_bac"/>
</dbReference>
<dbReference type="SMART" id="SM00400">
    <property type="entry name" value="ZnF_CHCC"/>
    <property type="match status" value="1"/>
</dbReference>
<keyword evidence="3 12" id="KW-0808">Transferase</keyword>
<dbReference type="InterPro" id="IPR006295">
    <property type="entry name" value="DNA_primase_DnaG"/>
</dbReference>
<dbReference type="HAMAP" id="MF_00974">
    <property type="entry name" value="DNA_primase_DnaG"/>
    <property type="match status" value="1"/>
</dbReference>
<dbReference type="GO" id="GO:1990077">
    <property type="term" value="C:primosome complex"/>
    <property type="evidence" value="ECO:0007669"/>
    <property type="project" value="UniProtKB-KW"/>
</dbReference>
<dbReference type="Pfam" id="PF01807">
    <property type="entry name" value="Zn_ribbon_DnaG"/>
    <property type="match status" value="1"/>
</dbReference>
<keyword evidence="8 12" id="KW-0862">Zinc</keyword>
<evidence type="ECO:0000259" key="15">
    <source>
        <dbReference type="PROSITE" id="PS50880"/>
    </source>
</evidence>
<comment type="domain">
    <text evidence="12">Contains an N-terminal zinc-binding domain, a central core domain that contains the primase activity, and a C-terminal DnaB-binding domain.</text>
</comment>
<feature type="domain" description="Toprim" evidence="15">
    <location>
        <begin position="254"/>
        <end position="338"/>
    </location>
</feature>
<comment type="function">
    <text evidence="12 13">RNA polymerase that catalyzes the synthesis of short RNA molecules used as primers for DNA polymerase during DNA replication.</text>
</comment>
<dbReference type="Proteomes" id="UP000033722">
    <property type="component" value="Unassembled WGS sequence"/>
</dbReference>
<evidence type="ECO:0000256" key="12">
    <source>
        <dbReference type="HAMAP-Rule" id="MF_00974"/>
    </source>
</evidence>
<dbReference type="InterPro" id="IPR034151">
    <property type="entry name" value="TOPRIM_DnaG_bac"/>
</dbReference>
<keyword evidence="4 12" id="KW-0548">Nucleotidyltransferase</keyword>
<evidence type="ECO:0000256" key="14">
    <source>
        <dbReference type="PIRSR" id="PIRSR002811-1"/>
    </source>
</evidence>
<evidence type="ECO:0000256" key="4">
    <source>
        <dbReference type="ARBA" id="ARBA00022695"/>
    </source>
</evidence>
<dbReference type="InterPro" id="IPR006171">
    <property type="entry name" value="TOPRIM_dom"/>
</dbReference>
<keyword evidence="6 12" id="KW-0479">Metal-binding</keyword>
<comment type="caution">
    <text evidence="16">The sequence shown here is derived from an EMBL/GenBank/DDBJ whole genome shotgun (WGS) entry which is preliminary data.</text>
</comment>
<evidence type="ECO:0000256" key="7">
    <source>
        <dbReference type="ARBA" id="ARBA00022771"/>
    </source>
</evidence>